<dbReference type="OrthoDB" id="5229536at2759"/>
<gene>
    <name evidence="2" type="ORF">K458DRAFT_166733</name>
</gene>
<organism evidence="2 3">
    <name type="scientific">Lentithecium fluviatile CBS 122367</name>
    <dbReference type="NCBI Taxonomy" id="1168545"/>
    <lineage>
        <taxon>Eukaryota</taxon>
        <taxon>Fungi</taxon>
        <taxon>Dikarya</taxon>
        <taxon>Ascomycota</taxon>
        <taxon>Pezizomycotina</taxon>
        <taxon>Dothideomycetes</taxon>
        <taxon>Pleosporomycetidae</taxon>
        <taxon>Pleosporales</taxon>
        <taxon>Massarineae</taxon>
        <taxon>Lentitheciaceae</taxon>
        <taxon>Lentithecium</taxon>
    </lineage>
</organism>
<feature type="region of interest" description="Disordered" evidence="1">
    <location>
        <begin position="231"/>
        <end position="257"/>
    </location>
</feature>
<protein>
    <submittedName>
        <fullName evidence="2">Uncharacterized protein</fullName>
    </submittedName>
</protein>
<evidence type="ECO:0000313" key="2">
    <source>
        <dbReference type="EMBL" id="KAF2676973.1"/>
    </source>
</evidence>
<accession>A0A6G1IG66</accession>
<evidence type="ECO:0000256" key="1">
    <source>
        <dbReference type="SAM" id="MobiDB-lite"/>
    </source>
</evidence>
<evidence type="ECO:0000313" key="3">
    <source>
        <dbReference type="Proteomes" id="UP000799291"/>
    </source>
</evidence>
<dbReference type="EMBL" id="MU005627">
    <property type="protein sequence ID" value="KAF2676973.1"/>
    <property type="molecule type" value="Genomic_DNA"/>
</dbReference>
<feature type="compositionally biased region" description="Polar residues" evidence="1">
    <location>
        <begin position="247"/>
        <end position="257"/>
    </location>
</feature>
<feature type="compositionally biased region" description="Low complexity" evidence="1">
    <location>
        <begin position="231"/>
        <end position="246"/>
    </location>
</feature>
<reference evidence="2" key="1">
    <citation type="journal article" date="2020" name="Stud. Mycol.">
        <title>101 Dothideomycetes genomes: a test case for predicting lifestyles and emergence of pathogens.</title>
        <authorList>
            <person name="Haridas S."/>
            <person name="Albert R."/>
            <person name="Binder M."/>
            <person name="Bloem J."/>
            <person name="Labutti K."/>
            <person name="Salamov A."/>
            <person name="Andreopoulos B."/>
            <person name="Baker S."/>
            <person name="Barry K."/>
            <person name="Bills G."/>
            <person name="Bluhm B."/>
            <person name="Cannon C."/>
            <person name="Castanera R."/>
            <person name="Culley D."/>
            <person name="Daum C."/>
            <person name="Ezra D."/>
            <person name="Gonzalez J."/>
            <person name="Henrissat B."/>
            <person name="Kuo A."/>
            <person name="Liang C."/>
            <person name="Lipzen A."/>
            <person name="Lutzoni F."/>
            <person name="Magnuson J."/>
            <person name="Mondo S."/>
            <person name="Nolan M."/>
            <person name="Ohm R."/>
            <person name="Pangilinan J."/>
            <person name="Park H.-J."/>
            <person name="Ramirez L."/>
            <person name="Alfaro M."/>
            <person name="Sun H."/>
            <person name="Tritt A."/>
            <person name="Yoshinaga Y."/>
            <person name="Zwiers L.-H."/>
            <person name="Turgeon B."/>
            <person name="Goodwin S."/>
            <person name="Spatafora J."/>
            <person name="Crous P."/>
            <person name="Grigoriev I."/>
        </authorList>
    </citation>
    <scope>NUCLEOTIDE SEQUENCE</scope>
    <source>
        <strain evidence="2">CBS 122367</strain>
    </source>
</reference>
<sequence>MSSITTAVPSGAIVNGPDWCIQGLVDIFASDEPPFTYNECSNSTRGTGKSSFETICCDGNIIDTSANLWTTGNFSSYELDLENLVCCRAGGQLLPGGIQPIDSDYTHCSASEVATPLASLAATNTDNAALYLVTYESASQGVGTSLGDWTTTGTPTCLWVETASGAVSLTEITVPAADITTLPPPSTNRWGETISSPFSVPLRASPSDGSEGCTGNSTACFSITGLPTISPRSSSSSSAESTTSPSGQPAATTTTSSGFSVRADRSLMLALSSVVVGLSALYML</sequence>
<dbReference type="Proteomes" id="UP000799291">
    <property type="component" value="Unassembled WGS sequence"/>
</dbReference>
<proteinExistence type="predicted"/>
<keyword evidence="3" id="KW-1185">Reference proteome</keyword>
<feature type="region of interest" description="Disordered" evidence="1">
    <location>
        <begin position="180"/>
        <end position="213"/>
    </location>
</feature>
<name>A0A6G1IG66_9PLEO</name>
<feature type="compositionally biased region" description="Polar residues" evidence="1">
    <location>
        <begin position="187"/>
        <end position="198"/>
    </location>
</feature>
<dbReference type="AlphaFoldDB" id="A0A6G1IG66"/>